<organism evidence="2 3">
    <name type="scientific">Albula glossodonta</name>
    <name type="common">roundjaw bonefish</name>
    <dbReference type="NCBI Taxonomy" id="121402"/>
    <lineage>
        <taxon>Eukaryota</taxon>
        <taxon>Metazoa</taxon>
        <taxon>Chordata</taxon>
        <taxon>Craniata</taxon>
        <taxon>Vertebrata</taxon>
        <taxon>Euteleostomi</taxon>
        <taxon>Actinopterygii</taxon>
        <taxon>Neopterygii</taxon>
        <taxon>Teleostei</taxon>
        <taxon>Albuliformes</taxon>
        <taxon>Albulidae</taxon>
        <taxon>Albula</taxon>
    </lineage>
</organism>
<feature type="compositionally biased region" description="Polar residues" evidence="1">
    <location>
        <begin position="117"/>
        <end position="130"/>
    </location>
</feature>
<feature type="compositionally biased region" description="Acidic residues" evidence="1">
    <location>
        <begin position="93"/>
        <end position="102"/>
    </location>
</feature>
<sequence length="332" mass="35722">MSSQWSRASTHSLASEGEAEVYLGHMLRERLRCTWATCNDSCLAEVLRGYVPIMGLAKTSCVFPSFTEKPAIAPPVFVFQKEKATKRAPDGSSGEDGEDSDKEDGCYSPPVKRERTSSQTQFPPSHSVSKNNVFLPSSFCQSPTGNSDSEPEEKTVGFRLKPPTLIHGQAPSAGGAEHGWGCQHQKPKEQQRTVLRPALLQAPPTKALTQSKYRAQATRRPMCVFDLHVFDLHVFSFSGLLADPSGGTNGLKPSEEQAVAHSKNDNTHTAPGEASTAQEGKAPRSTPADPSFVFGQNIKERAKVTTIEGPPSDGVVVAFLSVADGVVVVAFL</sequence>
<feature type="region of interest" description="Disordered" evidence="1">
    <location>
        <begin position="171"/>
        <end position="190"/>
    </location>
</feature>
<evidence type="ECO:0000256" key="1">
    <source>
        <dbReference type="SAM" id="MobiDB-lite"/>
    </source>
</evidence>
<evidence type="ECO:0000313" key="3">
    <source>
        <dbReference type="Proteomes" id="UP000824540"/>
    </source>
</evidence>
<comment type="caution">
    <text evidence="2">The sequence shown here is derived from an EMBL/GenBank/DDBJ whole genome shotgun (WGS) entry which is preliminary data.</text>
</comment>
<keyword evidence="3" id="KW-1185">Reference proteome</keyword>
<gene>
    <name evidence="2" type="ORF">JZ751_016974</name>
</gene>
<protein>
    <submittedName>
        <fullName evidence="2">Uncharacterized protein</fullName>
    </submittedName>
</protein>
<dbReference type="AlphaFoldDB" id="A0A8T2MIH5"/>
<dbReference type="Proteomes" id="UP000824540">
    <property type="component" value="Unassembled WGS sequence"/>
</dbReference>
<feature type="region of interest" description="Disordered" evidence="1">
    <location>
        <begin position="83"/>
        <end position="130"/>
    </location>
</feature>
<proteinExistence type="predicted"/>
<reference evidence="2" key="1">
    <citation type="thesis" date="2021" institute="BYU ScholarsArchive" country="Provo, UT, USA">
        <title>Applications of and Algorithms for Genome Assembly and Genomic Analyses with an Emphasis on Marine Teleosts.</title>
        <authorList>
            <person name="Pickett B.D."/>
        </authorList>
    </citation>
    <scope>NUCLEOTIDE SEQUENCE</scope>
    <source>
        <strain evidence="2">HI-2016</strain>
    </source>
</reference>
<dbReference type="EMBL" id="JAFBMS010002863">
    <property type="protein sequence ID" value="KAG9328004.1"/>
    <property type="molecule type" value="Genomic_DNA"/>
</dbReference>
<name>A0A8T2MIH5_9TELE</name>
<dbReference type="OrthoDB" id="185618at2759"/>
<feature type="region of interest" description="Disordered" evidence="1">
    <location>
        <begin position="248"/>
        <end position="293"/>
    </location>
</feature>
<evidence type="ECO:0000313" key="2">
    <source>
        <dbReference type="EMBL" id="KAG9328004.1"/>
    </source>
</evidence>
<accession>A0A8T2MIH5</accession>